<dbReference type="EMBL" id="GBYB01014642">
    <property type="protein sequence ID" value="JAG84409.1"/>
    <property type="molecule type" value="Transcribed_RNA"/>
</dbReference>
<evidence type="ECO:0000256" key="5">
    <source>
        <dbReference type="ARBA" id="ARBA00023242"/>
    </source>
</evidence>
<evidence type="ECO:0000313" key="11">
    <source>
        <dbReference type="RefSeq" id="XP_011302474.1"/>
    </source>
</evidence>
<sequence length="423" mass="47021">MNVIMGESSGLIASGINDTGVNNNNNNITMKNGGSSGNSPANIDAAGGEGISAAVAKVLQGYNWTLVPVATKGTDKRTAHVKRPMNAFMVWAQAARRKLADQYPQLHNAELSKTLGTLWRKLSDDDKKPFIEEADRLRVIHKREHPDYKYQPRRRKQNGASSGLENPPVRNQSNVAFNVSNSLKQEDLSPRGNQGPASPQSRVSSSPPTTPNQGLSPPTPPTTPRGHHIFNQAHQHQQNIMYHQDLSASSVSDSSQHHGSVDFNRYIEGSEQIQVEDGPMSSLGALGGVNLNIPLNLQECEVESSELDQYLPCHTLSVHQYQNMNSNNSSPSWGSVTRYEEDVERSSKRHCSESTLSELSWEDRSHDMIRYHELQPPLPPVQYISGPHHSHHTQMSHTHVSNPYVQYTAHRYVPGIESWTNYH</sequence>
<accession>A0A0C9RMK0</accession>
<dbReference type="CDD" id="cd22031">
    <property type="entry name" value="HMG-box_SoxE"/>
    <property type="match status" value="1"/>
</dbReference>
<dbReference type="PANTHER" id="PTHR45803:SF5">
    <property type="entry name" value="SOX100B"/>
    <property type="match status" value="1"/>
</dbReference>
<name>A0A0C9RMK0_9HYME</name>
<organism evidence="9">
    <name type="scientific">Fopius arisanus</name>
    <dbReference type="NCBI Taxonomy" id="64838"/>
    <lineage>
        <taxon>Eukaryota</taxon>
        <taxon>Metazoa</taxon>
        <taxon>Ecdysozoa</taxon>
        <taxon>Arthropoda</taxon>
        <taxon>Hexapoda</taxon>
        <taxon>Insecta</taxon>
        <taxon>Pterygota</taxon>
        <taxon>Neoptera</taxon>
        <taxon>Endopterygota</taxon>
        <taxon>Hymenoptera</taxon>
        <taxon>Apocrita</taxon>
        <taxon>Ichneumonoidea</taxon>
        <taxon>Braconidae</taxon>
        <taxon>Opiinae</taxon>
        <taxon>Fopius</taxon>
    </lineage>
</organism>
<dbReference type="InterPro" id="IPR050917">
    <property type="entry name" value="SOX_TF"/>
</dbReference>
<dbReference type="FunFam" id="1.10.30.10:FF:000004">
    <property type="entry name" value="Transcription factor SOX-10"/>
    <property type="match status" value="1"/>
</dbReference>
<dbReference type="Proteomes" id="UP000694866">
    <property type="component" value="Unplaced"/>
</dbReference>
<feature type="compositionally biased region" description="Polar residues" evidence="7">
    <location>
        <begin position="158"/>
        <end position="172"/>
    </location>
</feature>
<reference evidence="9" key="1">
    <citation type="submission" date="2015-01" db="EMBL/GenBank/DDBJ databases">
        <title>Transcriptome Assembly of Fopius arisanus.</title>
        <authorList>
            <person name="Geib S."/>
        </authorList>
    </citation>
    <scope>NUCLEOTIDE SEQUENCE</scope>
</reference>
<dbReference type="GO" id="GO:0000981">
    <property type="term" value="F:DNA-binding transcription factor activity, RNA polymerase II-specific"/>
    <property type="evidence" value="ECO:0007669"/>
    <property type="project" value="TreeGrafter"/>
</dbReference>
<keyword evidence="4" id="KW-0804">Transcription</keyword>
<dbReference type="PROSITE" id="PS50118">
    <property type="entry name" value="HMG_BOX_2"/>
    <property type="match status" value="1"/>
</dbReference>
<dbReference type="GO" id="GO:0000978">
    <property type="term" value="F:RNA polymerase II cis-regulatory region sequence-specific DNA binding"/>
    <property type="evidence" value="ECO:0007669"/>
    <property type="project" value="TreeGrafter"/>
</dbReference>
<keyword evidence="3 6" id="KW-0238">DNA-binding</keyword>
<dbReference type="AlphaFoldDB" id="A0A0C9RMK0"/>
<dbReference type="RefSeq" id="XP_011302474.1">
    <property type="nucleotide sequence ID" value="XM_011304172.1"/>
</dbReference>
<evidence type="ECO:0000313" key="10">
    <source>
        <dbReference type="Proteomes" id="UP000694866"/>
    </source>
</evidence>
<evidence type="ECO:0000256" key="6">
    <source>
        <dbReference type="PROSITE-ProRule" id="PRU00267"/>
    </source>
</evidence>
<dbReference type="GO" id="GO:0005634">
    <property type="term" value="C:nucleus"/>
    <property type="evidence" value="ECO:0007669"/>
    <property type="project" value="UniProtKB-SubCell"/>
</dbReference>
<dbReference type="SUPFAM" id="SSF47095">
    <property type="entry name" value="HMG-box"/>
    <property type="match status" value="1"/>
</dbReference>
<dbReference type="InterPro" id="IPR036910">
    <property type="entry name" value="HMG_box_dom_sf"/>
</dbReference>
<feature type="region of interest" description="Disordered" evidence="7">
    <location>
        <begin position="143"/>
        <end position="172"/>
    </location>
</feature>
<evidence type="ECO:0000259" key="8">
    <source>
        <dbReference type="PROSITE" id="PS50118"/>
    </source>
</evidence>
<reference evidence="11" key="2">
    <citation type="submission" date="2025-04" db="UniProtKB">
        <authorList>
            <consortium name="RefSeq"/>
        </authorList>
    </citation>
    <scope>IDENTIFICATION</scope>
    <source>
        <strain evidence="11">USDA-PBARC FA_bdor</strain>
        <tissue evidence="11">Whole organism</tissue>
    </source>
</reference>
<proteinExistence type="predicted"/>
<dbReference type="Gene3D" id="1.10.30.10">
    <property type="entry name" value="High mobility group box domain"/>
    <property type="match status" value="1"/>
</dbReference>
<dbReference type="KEGG" id="fas:105266210"/>
<comment type="subcellular location">
    <subcellularLocation>
        <location evidence="1">Nucleus</location>
    </subcellularLocation>
</comment>
<dbReference type="Pfam" id="PF00505">
    <property type="entry name" value="HMG_box"/>
    <property type="match status" value="1"/>
</dbReference>
<evidence type="ECO:0000256" key="1">
    <source>
        <dbReference type="ARBA" id="ARBA00004123"/>
    </source>
</evidence>
<dbReference type="GeneID" id="105266210"/>
<evidence type="ECO:0000313" key="9">
    <source>
        <dbReference type="EMBL" id="JAG84409.1"/>
    </source>
</evidence>
<evidence type="ECO:0000256" key="7">
    <source>
        <dbReference type="SAM" id="MobiDB-lite"/>
    </source>
</evidence>
<feature type="region of interest" description="Disordered" evidence="7">
    <location>
        <begin position="184"/>
        <end position="228"/>
    </location>
</feature>
<gene>
    <name evidence="9" type="primary">SOX10</name>
    <name evidence="11" type="synonym">LOC105266210</name>
    <name evidence="9" type="ORF">g.40033</name>
</gene>
<dbReference type="InterPro" id="IPR022151">
    <property type="entry name" value="Sox_N"/>
</dbReference>
<evidence type="ECO:0000256" key="2">
    <source>
        <dbReference type="ARBA" id="ARBA00023015"/>
    </source>
</evidence>
<feature type="domain" description="HMG box" evidence="8">
    <location>
        <begin position="81"/>
        <end position="149"/>
    </location>
</feature>
<keyword evidence="2" id="KW-0805">Transcription regulation</keyword>
<dbReference type="OrthoDB" id="6247875at2759"/>
<feature type="DNA-binding region" description="HMG box" evidence="6">
    <location>
        <begin position="81"/>
        <end position="149"/>
    </location>
</feature>
<accession>A0A9R1TZK3</accession>
<feature type="compositionally biased region" description="Polar residues" evidence="7">
    <location>
        <begin position="191"/>
        <end position="216"/>
    </location>
</feature>
<protein>
    <submittedName>
        <fullName evidence="9">SOX10 protein</fullName>
    </submittedName>
    <submittedName>
        <fullName evidence="11">Transcription factor Sox-10</fullName>
    </submittedName>
</protein>
<keyword evidence="5 6" id="KW-0539">Nucleus</keyword>
<dbReference type="Pfam" id="PF12444">
    <property type="entry name" value="Sox_N"/>
    <property type="match status" value="1"/>
</dbReference>
<dbReference type="SMART" id="SM00398">
    <property type="entry name" value="HMG"/>
    <property type="match status" value="1"/>
</dbReference>
<dbReference type="PANTHER" id="PTHR45803">
    <property type="entry name" value="SOX100B"/>
    <property type="match status" value="1"/>
</dbReference>
<keyword evidence="10" id="KW-1185">Reference proteome</keyword>
<evidence type="ECO:0000256" key="3">
    <source>
        <dbReference type="ARBA" id="ARBA00023125"/>
    </source>
</evidence>
<dbReference type="InterPro" id="IPR009071">
    <property type="entry name" value="HMG_box_dom"/>
</dbReference>
<evidence type="ECO:0000256" key="4">
    <source>
        <dbReference type="ARBA" id="ARBA00023163"/>
    </source>
</evidence>